<dbReference type="InterPro" id="IPR008893">
    <property type="entry name" value="WGR_domain"/>
</dbReference>
<dbReference type="Gene3D" id="2.20.140.10">
    <property type="entry name" value="WGR domain"/>
    <property type="match status" value="1"/>
</dbReference>
<dbReference type="InterPro" id="IPR049809">
    <property type="entry name" value="YehF/YfeS-like_WGR"/>
</dbReference>
<protein>
    <submittedName>
        <fullName evidence="2">Uncharacterized protein YfeS</fullName>
    </submittedName>
</protein>
<evidence type="ECO:0000313" key="3">
    <source>
        <dbReference type="Proteomes" id="UP001519287"/>
    </source>
</evidence>
<dbReference type="InterPro" id="IPR036930">
    <property type="entry name" value="WGR_dom_sf"/>
</dbReference>
<dbReference type="InterPro" id="IPR050458">
    <property type="entry name" value="LolB"/>
</dbReference>
<dbReference type="SUPFAM" id="SSF142921">
    <property type="entry name" value="WGR domain-like"/>
    <property type="match status" value="1"/>
</dbReference>
<dbReference type="Proteomes" id="UP001519287">
    <property type="component" value="Unassembled WGS sequence"/>
</dbReference>
<dbReference type="PANTHER" id="PTHR30634:SF13">
    <property type="entry name" value="PROTEIN YEHF"/>
    <property type="match status" value="1"/>
</dbReference>
<dbReference type="SMART" id="SM00773">
    <property type="entry name" value="WGR"/>
    <property type="match status" value="1"/>
</dbReference>
<gene>
    <name evidence="2" type="ORF">J2Z66_007183</name>
</gene>
<comment type="caution">
    <text evidence="2">The sequence shown here is derived from an EMBL/GenBank/DDBJ whole genome shotgun (WGS) entry which is preliminary data.</text>
</comment>
<dbReference type="PANTHER" id="PTHR30634">
    <property type="entry name" value="OUTER MEMBRANE LOLAB LIPOPROTEIN INSERTION APPARATUS"/>
    <property type="match status" value="1"/>
</dbReference>
<name>A0ABS4J6Q2_9BACL</name>
<proteinExistence type="predicted"/>
<reference evidence="2 3" key="1">
    <citation type="submission" date="2021-03" db="EMBL/GenBank/DDBJ databases">
        <title>Genomic Encyclopedia of Type Strains, Phase IV (KMG-IV): sequencing the most valuable type-strain genomes for metagenomic binning, comparative biology and taxonomic classification.</title>
        <authorList>
            <person name="Goeker M."/>
        </authorList>
    </citation>
    <scope>NUCLEOTIDE SEQUENCE [LARGE SCALE GENOMIC DNA]</scope>
    <source>
        <strain evidence="2 3">DSM 26048</strain>
    </source>
</reference>
<sequence>MKKAFTFQDEKSSKFWWIDYSGCDLAVNYGKTGSTGKYELKEFDSEEECTKQAESLITKKLKKGYQPAYDFDFIDRFYFDDEEIGPHSKTSHPNFVKHFNDDFYYDCADEEAPFGSDEGSDALSILSENLRNKSQQNFVDFPKYMIEHEWGMKYIPVSSLKEEEVKKLVETDEMDMTQSDMITYAVAFGQIKITGKVDNQLRQCAIDSMERMKITAKVLNWGEHSELLNKMIEDLKSF</sequence>
<evidence type="ECO:0000313" key="2">
    <source>
        <dbReference type="EMBL" id="MBP1995541.1"/>
    </source>
</evidence>
<dbReference type="EMBL" id="JAGGLB010000035">
    <property type="protein sequence ID" value="MBP1995541.1"/>
    <property type="molecule type" value="Genomic_DNA"/>
</dbReference>
<accession>A0ABS4J6Q2</accession>
<feature type="domain" description="WGR" evidence="1">
    <location>
        <begin position="1"/>
        <end position="78"/>
    </location>
</feature>
<organism evidence="2 3">
    <name type="scientific">Paenibacillus eucommiae</name>
    <dbReference type="NCBI Taxonomy" id="1355755"/>
    <lineage>
        <taxon>Bacteria</taxon>
        <taxon>Bacillati</taxon>
        <taxon>Bacillota</taxon>
        <taxon>Bacilli</taxon>
        <taxon>Bacillales</taxon>
        <taxon>Paenibacillaceae</taxon>
        <taxon>Paenibacillus</taxon>
    </lineage>
</organism>
<dbReference type="RefSeq" id="WP_209977333.1">
    <property type="nucleotide sequence ID" value="NZ_JAGGLB010000035.1"/>
</dbReference>
<dbReference type="CDD" id="cd07996">
    <property type="entry name" value="WGR_MMR_like"/>
    <property type="match status" value="1"/>
</dbReference>
<dbReference type="Pfam" id="PF05406">
    <property type="entry name" value="WGR"/>
    <property type="match status" value="1"/>
</dbReference>
<evidence type="ECO:0000259" key="1">
    <source>
        <dbReference type="PROSITE" id="PS51977"/>
    </source>
</evidence>
<keyword evidence="3" id="KW-1185">Reference proteome</keyword>
<dbReference type="PROSITE" id="PS51977">
    <property type="entry name" value="WGR"/>
    <property type="match status" value="1"/>
</dbReference>